<comment type="caution">
    <text evidence="1">The sequence shown here is derived from an EMBL/GenBank/DDBJ whole genome shotgun (WGS) entry which is preliminary data.</text>
</comment>
<evidence type="ECO:0000313" key="1">
    <source>
        <dbReference type="EMBL" id="KAK8219779.1"/>
    </source>
</evidence>
<keyword evidence="2" id="KW-1185">Reference proteome</keyword>
<gene>
    <name evidence="1" type="ORF">M8818_000753</name>
</gene>
<reference evidence="1" key="1">
    <citation type="submission" date="2024-02" db="EMBL/GenBank/DDBJ databases">
        <title>Metagenome Assembled Genome of Zalaria obscura JY119.</title>
        <authorList>
            <person name="Vighnesh L."/>
            <person name="Jagadeeshwari U."/>
            <person name="Venkata Ramana C."/>
            <person name="Sasikala C."/>
        </authorList>
    </citation>
    <scope>NUCLEOTIDE SEQUENCE</scope>
    <source>
        <strain evidence="1">JY119</strain>
    </source>
</reference>
<sequence length="688" mass="76314">MHPSTFLLATVLGLGLPSLACESCEHPERDVILTRHIRRMQPDAENATTSPRGPLAWGQLNFLHTTDTHGWLEGHLKEKNYGADWGDFVSFSRAMKMRARELDVDLLLVDTGVCAPFTASFADGGVAKVWMLMMLKDLHDGAGLSDATPLNGEDSNPIFDNVDYDLLTIGNHELYISDIAYETFSNFSKYWGDKYLTSNVQIANPKNGTFEYIGQKYRYSTTEKGIRIMAFGVLYDFTGNSNASKVIPAADMVKESWFKAAVNFTQPVDLFLLIGHNPARPTFSTSTLDTVFNAIRAVKPDTPIQIFGGHTHIRDFAVYDDKTTALESGRYCETLGFLSMSGINSSRFNGIKYPKGVPNPTMKAKKVNSTSTASVSLTTSTSASNLTYFRRYLDWNRLTFEYHAQGSQIKAFDTPKGITATQNITATRKELNLTSLYGCAPQTWCVSCAPFMSDGNIYSLLSKALAATIINQTRADNSRVIVLNTGSVRFDLVKGPFTYDDSFIVSPFTDAFQYLPDVPFDIANQIVPTLDAGPYEKRKRSLHTFDFGFNQPNPSLLDQDTCLDPPITHDHMHSKRSYPGGRIIRRQSTALTPGYTTSDDFGTDGDDTPHTEIPYYSQPNDFQANGSFPTNGSLPATVDLIFLDFIAEDVVDALQGLGFNASTDDVTYYLPKVSPMPLMWGFEDFPLC</sequence>
<evidence type="ECO:0000313" key="2">
    <source>
        <dbReference type="Proteomes" id="UP001320706"/>
    </source>
</evidence>
<dbReference type="Proteomes" id="UP001320706">
    <property type="component" value="Unassembled WGS sequence"/>
</dbReference>
<dbReference type="EMBL" id="JAMKPW020000003">
    <property type="protein sequence ID" value="KAK8219779.1"/>
    <property type="molecule type" value="Genomic_DNA"/>
</dbReference>
<name>A0ACC3SMB3_9PEZI</name>
<accession>A0ACC3SMB3</accession>
<proteinExistence type="predicted"/>
<protein>
    <submittedName>
        <fullName evidence="1">Uncharacterized protein</fullName>
    </submittedName>
</protein>
<organism evidence="1 2">
    <name type="scientific">Zalaria obscura</name>
    <dbReference type="NCBI Taxonomy" id="2024903"/>
    <lineage>
        <taxon>Eukaryota</taxon>
        <taxon>Fungi</taxon>
        <taxon>Dikarya</taxon>
        <taxon>Ascomycota</taxon>
        <taxon>Pezizomycotina</taxon>
        <taxon>Dothideomycetes</taxon>
        <taxon>Dothideomycetidae</taxon>
        <taxon>Dothideales</taxon>
        <taxon>Zalariaceae</taxon>
        <taxon>Zalaria</taxon>
    </lineage>
</organism>